<evidence type="ECO:0000313" key="4">
    <source>
        <dbReference type="Proteomes" id="UP001219525"/>
    </source>
</evidence>
<keyword evidence="2" id="KW-0812">Transmembrane</keyword>
<feature type="region of interest" description="Disordered" evidence="1">
    <location>
        <begin position="559"/>
        <end position="605"/>
    </location>
</feature>
<dbReference type="AlphaFoldDB" id="A0AAD6VG29"/>
<dbReference type="EMBL" id="JARJCW010000033">
    <property type="protein sequence ID" value="KAJ7208621.1"/>
    <property type="molecule type" value="Genomic_DNA"/>
</dbReference>
<feature type="transmembrane region" description="Helical" evidence="2">
    <location>
        <begin position="468"/>
        <end position="491"/>
    </location>
</feature>
<feature type="compositionally biased region" description="Basic and acidic residues" evidence="1">
    <location>
        <begin position="559"/>
        <end position="579"/>
    </location>
</feature>
<evidence type="ECO:0000313" key="3">
    <source>
        <dbReference type="EMBL" id="KAJ7208621.1"/>
    </source>
</evidence>
<keyword evidence="2" id="KW-1133">Transmembrane helix</keyword>
<dbReference type="Proteomes" id="UP001219525">
    <property type="component" value="Unassembled WGS sequence"/>
</dbReference>
<feature type="transmembrane region" description="Helical" evidence="2">
    <location>
        <begin position="40"/>
        <end position="67"/>
    </location>
</feature>
<keyword evidence="4" id="KW-1185">Reference proteome</keyword>
<evidence type="ECO:0000256" key="1">
    <source>
        <dbReference type="SAM" id="MobiDB-lite"/>
    </source>
</evidence>
<sequence length="637" mass="69848">MQLPFRVLFNPAARVYTLRLLLSVDIASLVLVLYEGMLDGFLLQLAIAFAVIIPLHHILVYVGHAIVTGSKCLMTLTRLSQWRIRIPAVVDLVLSAIEIGALSIITGNVIKSGGFLADAFVDAEVASQALLVALLVLVVLSAIFRLSTVLKCKEGLFRQRFSFFGGCTPAHPPYTVVFRSIRITLLSIFLNRSIARPLVRGESTIIILARAVILSCFAIGVPAFAIYSVIVLPSETLIYTQTMVMTEDVVLPYGPGGLATIFLVGVPVLLHIIKATAQEPFDSTYISDWSSTLLGAWTSSIQVHSNEFNVQWQCEVVSPEPASVFIAEPDASVRCQVAANIEDLVSFTDRLLLFISIPITPEMGGGVYVRPRMGDDSVLSSWVWKPYNDAIALLPGSNLFGVLTWTERRVINSASWALSSSSHSIYIPEVSSLQQNMSTAGLDPGIGRLTLVMDQGFPKQVLQDTVKVSLLSGISTFGGFWTFVNGAFALFFGANTIYFAFGRRPLSALGVVHLFQRRTLVRQWHKDFPTLHTEGGLPGSESAGIVAFIRERLVDLGENPQHDQDELQSTKEPESDRSSESVTRTLVETEEEIKEAESKIPSRSRQSGYLLDAGYHLDGMDIPLMDVDLGLREESKV</sequence>
<reference evidence="3" key="1">
    <citation type="submission" date="2023-03" db="EMBL/GenBank/DDBJ databases">
        <title>Massive genome expansion in bonnet fungi (Mycena s.s.) driven by repeated elements and novel gene families across ecological guilds.</title>
        <authorList>
            <consortium name="Lawrence Berkeley National Laboratory"/>
            <person name="Harder C.B."/>
            <person name="Miyauchi S."/>
            <person name="Viragh M."/>
            <person name="Kuo A."/>
            <person name="Thoen E."/>
            <person name="Andreopoulos B."/>
            <person name="Lu D."/>
            <person name="Skrede I."/>
            <person name="Drula E."/>
            <person name="Henrissat B."/>
            <person name="Morin E."/>
            <person name="Kohler A."/>
            <person name="Barry K."/>
            <person name="LaButti K."/>
            <person name="Morin E."/>
            <person name="Salamov A."/>
            <person name="Lipzen A."/>
            <person name="Mereny Z."/>
            <person name="Hegedus B."/>
            <person name="Baldrian P."/>
            <person name="Stursova M."/>
            <person name="Weitz H."/>
            <person name="Taylor A."/>
            <person name="Grigoriev I.V."/>
            <person name="Nagy L.G."/>
            <person name="Martin F."/>
            <person name="Kauserud H."/>
        </authorList>
    </citation>
    <scope>NUCLEOTIDE SEQUENCE</scope>
    <source>
        <strain evidence="3">9144</strain>
    </source>
</reference>
<organism evidence="3 4">
    <name type="scientific">Mycena pura</name>
    <dbReference type="NCBI Taxonomy" id="153505"/>
    <lineage>
        <taxon>Eukaryota</taxon>
        <taxon>Fungi</taxon>
        <taxon>Dikarya</taxon>
        <taxon>Basidiomycota</taxon>
        <taxon>Agaricomycotina</taxon>
        <taxon>Agaricomycetes</taxon>
        <taxon>Agaricomycetidae</taxon>
        <taxon>Agaricales</taxon>
        <taxon>Marasmiineae</taxon>
        <taxon>Mycenaceae</taxon>
        <taxon>Mycena</taxon>
    </lineage>
</organism>
<proteinExistence type="predicted"/>
<protein>
    <submittedName>
        <fullName evidence="3">Uncharacterized protein</fullName>
    </submittedName>
</protein>
<evidence type="ECO:0000256" key="2">
    <source>
        <dbReference type="SAM" id="Phobius"/>
    </source>
</evidence>
<feature type="transmembrane region" description="Helical" evidence="2">
    <location>
        <begin position="130"/>
        <end position="150"/>
    </location>
</feature>
<comment type="caution">
    <text evidence="3">The sequence shown here is derived from an EMBL/GenBank/DDBJ whole genome shotgun (WGS) entry which is preliminary data.</text>
</comment>
<feature type="transmembrane region" description="Helical" evidence="2">
    <location>
        <begin position="205"/>
        <end position="230"/>
    </location>
</feature>
<feature type="transmembrane region" description="Helical" evidence="2">
    <location>
        <begin position="250"/>
        <end position="273"/>
    </location>
</feature>
<accession>A0AAD6VG29</accession>
<feature type="transmembrane region" description="Helical" evidence="2">
    <location>
        <begin position="88"/>
        <end position="110"/>
    </location>
</feature>
<keyword evidence="2" id="KW-0472">Membrane</keyword>
<gene>
    <name evidence="3" type="ORF">GGX14DRAFT_453989</name>
</gene>
<name>A0AAD6VG29_9AGAR</name>
<feature type="transmembrane region" description="Helical" evidence="2">
    <location>
        <begin position="12"/>
        <end position="34"/>
    </location>
</feature>